<proteinExistence type="predicted"/>
<accession>A0A8S5LRJ5</accession>
<keyword evidence="1" id="KW-0240">DNA-directed RNA polymerase</keyword>
<name>A0A8S5LRJ5_9CAUD</name>
<dbReference type="EMBL" id="BK015898">
    <property type="protein sequence ID" value="DAD72467.1"/>
    <property type="molecule type" value="Genomic_DNA"/>
</dbReference>
<reference evidence="1" key="1">
    <citation type="journal article" date="2021" name="Proc. Natl. Acad. Sci. U.S.A.">
        <title>A Catalog of Tens of Thousands of Viruses from Human Metagenomes Reveals Hidden Associations with Chronic Diseases.</title>
        <authorList>
            <person name="Tisza M.J."/>
            <person name="Buck C.B."/>
        </authorList>
    </citation>
    <scope>NUCLEOTIDE SEQUENCE</scope>
    <source>
        <strain evidence="1">CtfJc17</strain>
    </source>
</reference>
<evidence type="ECO:0000313" key="1">
    <source>
        <dbReference type="EMBL" id="DAD72467.1"/>
    </source>
</evidence>
<keyword evidence="1" id="KW-0804">Transcription</keyword>
<sequence>MKKSTPYSYCIFYIERKYSHRINQELKEKGYDQLKAIIPTVNVLKKTIKGKMVFEEVPVLFNYGFMRMPTEFAFSRPFLNKLKRNISGIRTWLKNTETMHQRKKKIRIDNSEDFDDFSLVATCSRKDVRRFKRMAKENKKFSVDDLMNVSIGDYIVLKGYPYEGIDATVLEVDYINKMVKMLLYPEMGRMEIWLPFDNVIYSVYQNYDPDKLYANSQEFDPNQITCEQIDRVLNIKSRKRK</sequence>
<protein>
    <submittedName>
        <fullName evidence="1">DNA-directed RNA polymerase subunit alpha</fullName>
    </submittedName>
</protein>
<dbReference type="GO" id="GO:0000428">
    <property type="term" value="C:DNA-directed RNA polymerase complex"/>
    <property type="evidence" value="ECO:0007669"/>
    <property type="project" value="UniProtKB-KW"/>
</dbReference>
<organism evidence="1">
    <name type="scientific">Myoviridae sp. ctfJc17</name>
    <dbReference type="NCBI Taxonomy" id="2827612"/>
    <lineage>
        <taxon>Viruses</taxon>
        <taxon>Duplodnaviria</taxon>
        <taxon>Heunggongvirae</taxon>
        <taxon>Uroviricota</taxon>
        <taxon>Caudoviricetes</taxon>
    </lineage>
</organism>